<keyword evidence="2" id="KW-0812">Transmembrane</keyword>
<feature type="transmembrane region" description="Helical" evidence="2">
    <location>
        <begin position="48"/>
        <end position="69"/>
    </location>
</feature>
<comment type="caution">
    <text evidence="3">The sequence shown here is derived from an EMBL/GenBank/DDBJ whole genome shotgun (WGS) entry which is preliminary data.</text>
</comment>
<evidence type="ECO:0000313" key="3">
    <source>
        <dbReference type="EMBL" id="OZG51186.1"/>
    </source>
</evidence>
<dbReference type="EMBL" id="MWWQ01000009">
    <property type="protein sequence ID" value="OZG51186.1"/>
    <property type="molecule type" value="Genomic_DNA"/>
</dbReference>
<feature type="transmembrane region" description="Helical" evidence="2">
    <location>
        <begin position="267"/>
        <end position="285"/>
    </location>
</feature>
<organism evidence="3 4">
    <name type="scientific">Pseudoscardovia suis</name>
    <dbReference type="NCBI Taxonomy" id="987063"/>
    <lineage>
        <taxon>Bacteria</taxon>
        <taxon>Bacillati</taxon>
        <taxon>Actinomycetota</taxon>
        <taxon>Actinomycetes</taxon>
        <taxon>Bifidobacteriales</taxon>
        <taxon>Bifidobacteriaceae</taxon>
        <taxon>Pseudoscardovia</taxon>
    </lineage>
</organism>
<protein>
    <submittedName>
        <fullName evidence="3">Uncharacterized protein</fullName>
    </submittedName>
</protein>
<dbReference type="Proteomes" id="UP000216454">
    <property type="component" value="Unassembled WGS sequence"/>
</dbReference>
<dbReference type="AlphaFoldDB" id="A0A261EWZ9"/>
<evidence type="ECO:0000313" key="4">
    <source>
        <dbReference type="Proteomes" id="UP000216454"/>
    </source>
</evidence>
<accession>A0A261EWZ9</accession>
<keyword evidence="4" id="KW-1185">Reference proteome</keyword>
<name>A0A261EWZ9_9BIFI</name>
<proteinExistence type="predicted"/>
<keyword evidence="2" id="KW-1133">Transmembrane helix</keyword>
<evidence type="ECO:0000256" key="1">
    <source>
        <dbReference type="SAM" id="MobiDB-lite"/>
    </source>
</evidence>
<reference evidence="3 4" key="1">
    <citation type="journal article" date="2017" name="BMC Genomics">
        <title>Comparative genomic and phylogenomic analyses of the Bifidobacteriaceae family.</title>
        <authorList>
            <person name="Lugli G.A."/>
            <person name="Milani C."/>
            <person name="Turroni F."/>
            <person name="Duranti S."/>
            <person name="Mancabelli L."/>
            <person name="Mangifesta M."/>
            <person name="Ferrario C."/>
            <person name="Modesto M."/>
            <person name="Mattarelli P."/>
            <person name="Jiri K."/>
            <person name="van Sinderen D."/>
            <person name="Ventura M."/>
        </authorList>
    </citation>
    <scope>NUCLEOTIDE SEQUENCE [LARGE SCALE GENOMIC DNA]</scope>
    <source>
        <strain evidence="3 4">DSM 24744</strain>
    </source>
</reference>
<evidence type="ECO:0000256" key="2">
    <source>
        <dbReference type="SAM" id="Phobius"/>
    </source>
</evidence>
<feature type="compositionally biased region" description="Polar residues" evidence="1">
    <location>
        <begin position="1"/>
        <end position="22"/>
    </location>
</feature>
<gene>
    <name evidence="3" type="ORF">PSSU_1123</name>
</gene>
<feature type="transmembrane region" description="Helical" evidence="2">
    <location>
        <begin position="169"/>
        <end position="193"/>
    </location>
</feature>
<sequence length="295" mass="30509">MQTNETKSTGMKPTAAQPTGMKSTGRWVRTVAITRAELRKMMRRRGGIRGWMTGACIVGIIMTAVTMAMGHDRELQASLGIGVSTVVSSMNSAIICVLALAACSFVTREVQDGTIGTAQTIVPARGALFASRLLAWSAIATAMIFCASVASSLVALADSATRHGSVAGVAATVCANIVVAWIVLVFAHCLALLLGRGASVVAVLFLLFAVIPLVLVIVGIVVPGAPQWVSRINAAMPGHLMMAALNTPGDGGSLAASGRWGKVWSSAGWLACWSVAAGVAAFARFRSPLYGEPKA</sequence>
<keyword evidence="2" id="KW-0472">Membrane</keyword>
<feature type="region of interest" description="Disordered" evidence="1">
    <location>
        <begin position="1"/>
        <end position="23"/>
    </location>
</feature>
<feature type="transmembrane region" description="Helical" evidence="2">
    <location>
        <begin position="81"/>
        <end position="106"/>
    </location>
</feature>
<feature type="transmembrane region" description="Helical" evidence="2">
    <location>
        <begin position="200"/>
        <end position="222"/>
    </location>
</feature>
<feature type="transmembrane region" description="Helical" evidence="2">
    <location>
        <begin position="133"/>
        <end position="157"/>
    </location>
</feature>